<evidence type="ECO:0000256" key="9">
    <source>
        <dbReference type="ARBA" id="ARBA00022807"/>
    </source>
</evidence>
<dbReference type="AlphaFoldDB" id="A0AAV8THK9"/>
<feature type="region of interest" description="Disordered" evidence="12">
    <location>
        <begin position="674"/>
        <end position="695"/>
    </location>
</feature>
<dbReference type="EC" id="3.4.19.12" evidence="3"/>
<dbReference type="PROSITE" id="PS50865">
    <property type="entry name" value="ZF_MYND_2"/>
    <property type="match status" value="1"/>
</dbReference>
<evidence type="ECO:0000259" key="14">
    <source>
        <dbReference type="PROSITE" id="PS50865"/>
    </source>
</evidence>
<evidence type="ECO:0000256" key="7">
    <source>
        <dbReference type="ARBA" id="ARBA00022786"/>
    </source>
</evidence>
<dbReference type="FunFam" id="3.90.70.10:FF:000026">
    <property type="entry name" value="Ubiquitin carboxyl-terminal hydrolase 15"/>
    <property type="match status" value="1"/>
</dbReference>
<reference evidence="15 16" key="1">
    <citation type="submission" date="2021-09" db="EMBL/GenBank/DDBJ databases">
        <title>Genomic insights and catalytic innovation underlie evolution of tropane alkaloids biosynthesis.</title>
        <authorList>
            <person name="Wang Y.-J."/>
            <person name="Tian T."/>
            <person name="Huang J.-P."/>
            <person name="Huang S.-X."/>
        </authorList>
    </citation>
    <scope>NUCLEOTIDE SEQUENCE [LARGE SCALE GENOMIC DNA]</scope>
    <source>
        <strain evidence="15">KIB-2018</strain>
        <tissue evidence="15">Leaf</tissue>
    </source>
</reference>
<accession>A0AAV8THK9</accession>
<dbReference type="GO" id="GO:0008270">
    <property type="term" value="F:zinc ion binding"/>
    <property type="evidence" value="ECO:0007669"/>
    <property type="project" value="UniProtKB-KW"/>
</dbReference>
<evidence type="ECO:0000256" key="6">
    <source>
        <dbReference type="ARBA" id="ARBA00022771"/>
    </source>
</evidence>
<dbReference type="Proteomes" id="UP001159364">
    <property type="component" value="Linkage Group LG05"/>
</dbReference>
<evidence type="ECO:0000256" key="12">
    <source>
        <dbReference type="SAM" id="MobiDB-lite"/>
    </source>
</evidence>
<dbReference type="PANTHER" id="PTHR24006:SF690">
    <property type="entry name" value="UBIQUITIN CARBOXYL-TERMINAL HYDROLASE 17"/>
    <property type="match status" value="1"/>
</dbReference>
<comment type="catalytic activity">
    <reaction evidence="1">
        <text>Thiol-dependent hydrolysis of ester, thioester, amide, peptide and isopeptide bonds formed by the C-terminal Gly of ubiquitin (a 76-residue protein attached to proteins as an intracellular targeting signal).</text>
        <dbReference type="EC" id="3.4.19.12"/>
    </reaction>
</comment>
<evidence type="ECO:0000259" key="13">
    <source>
        <dbReference type="PROSITE" id="PS50235"/>
    </source>
</evidence>
<evidence type="ECO:0000313" key="15">
    <source>
        <dbReference type="EMBL" id="KAJ8765540.1"/>
    </source>
</evidence>
<keyword evidence="6 11" id="KW-0863">Zinc-finger</keyword>
<keyword evidence="7" id="KW-0833">Ubl conjugation pathway</keyword>
<keyword evidence="10" id="KW-0862">Zinc</keyword>
<dbReference type="SUPFAM" id="SSF144232">
    <property type="entry name" value="HIT/MYND zinc finger-like"/>
    <property type="match status" value="1"/>
</dbReference>
<evidence type="ECO:0000256" key="8">
    <source>
        <dbReference type="ARBA" id="ARBA00022801"/>
    </source>
</evidence>
<evidence type="ECO:0000256" key="1">
    <source>
        <dbReference type="ARBA" id="ARBA00000707"/>
    </source>
</evidence>
<name>A0AAV8THK9_9ROSI</name>
<feature type="compositionally biased region" description="Polar residues" evidence="12">
    <location>
        <begin position="240"/>
        <end position="271"/>
    </location>
</feature>
<dbReference type="EMBL" id="JAIWQS010000005">
    <property type="protein sequence ID" value="KAJ8765540.1"/>
    <property type="molecule type" value="Genomic_DNA"/>
</dbReference>
<keyword evidence="8" id="KW-0378">Hydrolase</keyword>
<keyword evidence="9" id="KW-0788">Thiol protease</keyword>
<keyword evidence="16" id="KW-1185">Reference proteome</keyword>
<dbReference type="Pfam" id="PF01753">
    <property type="entry name" value="zf-MYND"/>
    <property type="match status" value="1"/>
</dbReference>
<dbReference type="PROSITE" id="PS50235">
    <property type="entry name" value="USP_3"/>
    <property type="match status" value="1"/>
</dbReference>
<feature type="region of interest" description="Disordered" evidence="12">
    <location>
        <begin position="117"/>
        <end position="277"/>
    </location>
</feature>
<feature type="domain" description="USP" evidence="13">
    <location>
        <begin position="344"/>
        <end position="647"/>
    </location>
</feature>
<dbReference type="InterPro" id="IPR001394">
    <property type="entry name" value="Peptidase_C19_UCH"/>
</dbReference>
<feature type="region of interest" description="Disordered" evidence="12">
    <location>
        <begin position="736"/>
        <end position="762"/>
    </location>
</feature>
<dbReference type="InterPro" id="IPR038765">
    <property type="entry name" value="Papain-like_cys_pep_sf"/>
</dbReference>
<feature type="compositionally biased region" description="Polar residues" evidence="12">
    <location>
        <begin position="215"/>
        <end position="229"/>
    </location>
</feature>
<dbReference type="InterPro" id="IPR018200">
    <property type="entry name" value="USP_CS"/>
</dbReference>
<protein>
    <recommendedName>
        <fullName evidence="3">ubiquitinyl hydrolase 1</fullName>
        <ecNumber evidence="3">3.4.19.12</ecNumber>
    </recommendedName>
</protein>
<dbReference type="GO" id="GO:0005634">
    <property type="term" value="C:nucleus"/>
    <property type="evidence" value="ECO:0007669"/>
    <property type="project" value="TreeGrafter"/>
</dbReference>
<evidence type="ECO:0000256" key="2">
    <source>
        <dbReference type="ARBA" id="ARBA00009085"/>
    </source>
</evidence>
<proteinExistence type="inferred from homology"/>
<gene>
    <name evidence="15" type="ORF">K2173_014662</name>
</gene>
<evidence type="ECO:0000313" key="16">
    <source>
        <dbReference type="Proteomes" id="UP001159364"/>
    </source>
</evidence>
<dbReference type="PANTHER" id="PTHR24006">
    <property type="entry name" value="UBIQUITIN CARBOXYL-TERMINAL HYDROLASE"/>
    <property type="match status" value="1"/>
</dbReference>
<comment type="similarity">
    <text evidence="2">Belongs to the peptidase C19 family.</text>
</comment>
<dbReference type="Gene3D" id="6.10.140.2220">
    <property type="match status" value="1"/>
</dbReference>
<keyword evidence="5" id="KW-0479">Metal-binding</keyword>
<evidence type="ECO:0000256" key="4">
    <source>
        <dbReference type="ARBA" id="ARBA00022670"/>
    </source>
</evidence>
<dbReference type="InterPro" id="IPR028889">
    <property type="entry name" value="USP"/>
</dbReference>
<dbReference type="Pfam" id="PF00443">
    <property type="entry name" value="UCH"/>
    <property type="match status" value="1"/>
</dbReference>
<organism evidence="15 16">
    <name type="scientific">Erythroxylum novogranatense</name>
    <dbReference type="NCBI Taxonomy" id="1862640"/>
    <lineage>
        <taxon>Eukaryota</taxon>
        <taxon>Viridiplantae</taxon>
        <taxon>Streptophyta</taxon>
        <taxon>Embryophyta</taxon>
        <taxon>Tracheophyta</taxon>
        <taxon>Spermatophyta</taxon>
        <taxon>Magnoliopsida</taxon>
        <taxon>eudicotyledons</taxon>
        <taxon>Gunneridae</taxon>
        <taxon>Pentapetalae</taxon>
        <taxon>rosids</taxon>
        <taxon>fabids</taxon>
        <taxon>Malpighiales</taxon>
        <taxon>Erythroxylaceae</taxon>
        <taxon>Erythroxylum</taxon>
    </lineage>
</organism>
<keyword evidence="4" id="KW-0645">Protease</keyword>
<dbReference type="SUPFAM" id="SSF54001">
    <property type="entry name" value="Cysteine proteinases"/>
    <property type="match status" value="1"/>
</dbReference>
<evidence type="ECO:0000256" key="5">
    <source>
        <dbReference type="ARBA" id="ARBA00022723"/>
    </source>
</evidence>
<dbReference type="PROSITE" id="PS00972">
    <property type="entry name" value="USP_1"/>
    <property type="match status" value="1"/>
</dbReference>
<dbReference type="GO" id="GO:0016579">
    <property type="term" value="P:protein deubiquitination"/>
    <property type="evidence" value="ECO:0007669"/>
    <property type="project" value="InterPro"/>
</dbReference>
<evidence type="ECO:0000256" key="11">
    <source>
        <dbReference type="PROSITE-ProRule" id="PRU00134"/>
    </source>
</evidence>
<feature type="compositionally biased region" description="Low complexity" evidence="12">
    <location>
        <begin position="736"/>
        <end position="757"/>
    </location>
</feature>
<dbReference type="Gene3D" id="3.90.70.10">
    <property type="entry name" value="Cysteine proteinases"/>
    <property type="match status" value="1"/>
</dbReference>
<evidence type="ECO:0000256" key="3">
    <source>
        <dbReference type="ARBA" id="ARBA00012759"/>
    </source>
</evidence>
<feature type="compositionally biased region" description="Basic and acidic residues" evidence="12">
    <location>
        <begin position="164"/>
        <end position="185"/>
    </location>
</feature>
<dbReference type="InterPro" id="IPR002893">
    <property type="entry name" value="Znf_MYND"/>
</dbReference>
<sequence>MFVTGILGFQTLFLLSAAVLCLWIRSKWRNMVVRNQEIRRLVDMVSKESAMTEFEASNEFYTLPIAHQCAVCFSPTTTRCAQCKSVHYCSGKCQIIHWRQGHKDECRPPAVTVHMKQESDLNEIATPRKQPETHNPDSESPVVDLPIKDIGSSSSSKFETPSEDAAKPPETKARAKEIQETKPSENSKLANSCGAPQSKLIKMKTSNTDEDRKSQLPNGNSNIIDNNGPTKMGHKKSVRRASSSWMSAVNDPHASSSRSSNDAKLDCTTNGGEDKPHLYKGEQVRSLSFNASSHNPQDACKGRKSVWEKMQQLRGSKEQHNYKIIFPYELFVKLYSSDVELNPFGLINCGNSCYANAVLQCLSFTRPLTVYLVRGLHSNACQEKDWCLVCEFENLIAKGRSGNSPVSPVRILSNIHKIGSHFGHGREEDAHEFLRYAVDMMQSNCLKEAGVQGPLGEETTLISLTFGGYLRSKITCMRCLGQSERFERIMDLTVEIEGHIETLEEALTQFTAEEVLDGENKYNCSRCKAYVRAKKKLKLVDAPNILTIVLKRFQSGNLVKLNKSVQFPEILDMTPYMHGKIDKSPQYSLYGVIVHRDYMNATSTGHYVCYVKNYHGNWFGVNDSTVLPVELDMVLSEGAYMLLYARFSPRPPASFRSNLMSHVVRSKKRNLEAVPASLHKSKSNSHTLSTDRSKAQCKHGKYPSWMTMDDPLNRIELCNSDYWRYDEMRGVPNLDSSSESSSLFSSSDASSCSTASTKGSTRSEDLSDFLFGEVGTGWYSPYRLVSDSDVHRNPEAYSQRHANNWR</sequence>
<evidence type="ECO:0000256" key="10">
    <source>
        <dbReference type="ARBA" id="ARBA00022833"/>
    </source>
</evidence>
<dbReference type="GO" id="GO:0006508">
    <property type="term" value="P:proteolysis"/>
    <property type="evidence" value="ECO:0007669"/>
    <property type="project" value="UniProtKB-KW"/>
</dbReference>
<dbReference type="InterPro" id="IPR050164">
    <property type="entry name" value="Peptidase_C19"/>
</dbReference>
<dbReference type="GO" id="GO:0005829">
    <property type="term" value="C:cytosol"/>
    <property type="evidence" value="ECO:0007669"/>
    <property type="project" value="TreeGrafter"/>
</dbReference>
<comment type="caution">
    <text evidence="15">The sequence shown here is derived from an EMBL/GenBank/DDBJ whole genome shotgun (WGS) entry which is preliminary data.</text>
</comment>
<dbReference type="FunFam" id="6.10.140.2220:FF:000006">
    <property type="entry name" value="Ubiquitin carboxyl-terminal hydrolase 15"/>
    <property type="match status" value="1"/>
</dbReference>
<dbReference type="GO" id="GO:0004843">
    <property type="term" value="F:cysteine-type deubiquitinase activity"/>
    <property type="evidence" value="ECO:0007669"/>
    <property type="project" value="UniProtKB-EC"/>
</dbReference>
<feature type="domain" description="MYND-type" evidence="14">
    <location>
        <begin position="69"/>
        <end position="106"/>
    </location>
</feature>